<dbReference type="PANTHER" id="PTHR33395">
    <property type="entry name" value="TRANSCRIPTASE, PUTATIVE-RELATED-RELATED"/>
    <property type="match status" value="1"/>
</dbReference>
<dbReference type="EMBL" id="VSWD01000004">
    <property type="protein sequence ID" value="KAK3105360.1"/>
    <property type="molecule type" value="Genomic_DNA"/>
</dbReference>
<dbReference type="PANTHER" id="PTHR33395:SF22">
    <property type="entry name" value="REVERSE TRANSCRIPTASE DOMAIN-CONTAINING PROTEIN"/>
    <property type="match status" value="1"/>
</dbReference>
<comment type="caution">
    <text evidence="2">The sequence shown here is derived from an EMBL/GenBank/DDBJ whole genome shotgun (WGS) entry which is preliminary data.</text>
</comment>
<sequence>FDNPIATSSPKRKKEPTQNPKVNNLRVININFQSIKNKVADLEILIESTRPDVIIGTETWLSSDMASSEFVPSEYQVYRRDRPTDPHGGVLIAIKDNLVSSAVHSSQLAEVVSAKIELPKKQICHHSSSI</sequence>
<evidence type="ECO:0008006" key="4">
    <source>
        <dbReference type="Google" id="ProtNLM"/>
    </source>
</evidence>
<evidence type="ECO:0000313" key="2">
    <source>
        <dbReference type="EMBL" id="KAK3105360.1"/>
    </source>
</evidence>
<keyword evidence="3" id="KW-1185">Reference proteome</keyword>
<dbReference type="Gene3D" id="3.60.10.10">
    <property type="entry name" value="Endonuclease/exonuclease/phosphatase"/>
    <property type="match status" value="1"/>
</dbReference>
<evidence type="ECO:0000313" key="3">
    <source>
        <dbReference type="Proteomes" id="UP001186944"/>
    </source>
</evidence>
<organism evidence="2 3">
    <name type="scientific">Pinctada imbricata</name>
    <name type="common">Atlantic pearl-oyster</name>
    <name type="synonym">Pinctada martensii</name>
    <dbReference type="NCBI Taxonomy" id="66713"/>
    <lineage>
        <taxon>Eukaryota</taxon>
        <taxon>Metazoa</taxon>
        <taxon>Spiralia</taxon>
        <taxon>Lophotrochozoa</taxon>
        <taxon>Mollusca</taxon>
        <taxon>Bivalvia</taxon>
        <taxon>Autobranchia</taxon>
        <taxon>Pteriomorphia</taxon>
        <taxon>Pterioida</taxon>
        <taxon>Pterioidea</taxon>
        <taxon>Pteriidae</taxon>
        <taxon>Pinctada</taxon>
    </lineage>
</organism>
<dbReference type="InterPro" id="IPR036691">
    <property type="entry name" value="Endo/exonu/phosph_ase_sf"/>
</dbReference>
<gene>
    <name evidence="2" type="ORF">FSP39_023412</name>
</gene>
<reference evidence="2" key="1">
    <citation type="submission" date="2019-08" db="EMBL/GenBank/DDBJ databases">
        <title>The improved chromosome-level genome for the pearl oyster Pinctada fucata martensii using PacBio sequencing and Hi-C.</title>
        <authorList>
            <person name="Zheng Z."/>
        </authorList>
    </citation>
    <scope>NUCLEOTIDE SEQUENCE</scope>
    <source>
        <strain evidence="2">ZZ-2019</strain>
        <tissue evidence="2">Adductor muscle</tissue>
    </source>
</reference>
<dbReference type="AlphaFoldDB" id="A0AA88YHT7"/>
<dbReference type="GO" id="GO:0061343">
    <property type="term" value="P:cell adhesion involved in heart morphogenesis"/>
    <property type="evidence" value="ECO:0007669"/>
    <property type="project" value="TreeGrafter"/>
</dbReference>
<protein>
    <recommendedName>
        <fullName evidence="4">Endonuclease/exonuclease/phosphatase domain-containing protein</fullName>
    </recommendedName>
</protein>
<accession>A0AA88YHT7</accession>
<evidence type="ECO:0000256" key="1">
    <source>
        <dbReference type="SAM" id="MobiDB-lite"/>
    </source>
</evidence>
<dbReference type="Proteomes" id="UP001186944">
    <property type="component" value="Unassembled WGS sequence"/>
</dbReference>
<proteinExistence type="predicted"/>
<dbReference type="GO" id="GO:0031012">
    <property type="term" value="C:extracellular matrix"/>
    <property type="evidence" value="ECO:0007669"/>
    <property type="project" value="TreeGrafter"/>
</dbReference>
<name>A0AA88YHT7_PINIB</name>
<dbReference type="GO" id="GO:0007508">
    <property type="term" value="P:larval heart development"/>
    <property type="evidence" value="ECO:0007669"/>
    <property type="project" value="TreeGrafter"/>
</dbReference>
<feature type="region of interest" description="Disordered" evidence="1">
    <location>
        <begin position="1"/>
        <end position="20"/>
    </location>
</feature>
<dbReference type="SUPFAM" id="SSF56219">
    <property type="entry name" value="DNase I-like"/>
    <property type="match status" value="1"/>
</dbReference>
<feature type="non-terminal residue" evidence="2">
    <location>
        <position position="1"/>
    </location>
</feature>